<dbReference type="Proteomes" id="UP001152622">
    <property type="component" value="Chromosome 23"/>
</dbReference>
<name>A0A9Q1IAK7_SYNKA</name>
<comment type="caution">
    <text evidence="1">The sequence shown here is derived from an EMBL/GenBank/DDBJ whole genome shotgun (WGS) entry which is preliminary data.</text>
</comment>
<dbReference type="AlphaFoldDB" id="A0A9Q1IAK7"/>
<evidence type="ECO:0000313" key="1">
    <source>
        <dbReference type="EMBL" id="KAJ8333465.1"/>
    </source>
</evidence>
<keyword evidence="2" id="KW-1185">Reference proteome</keyword>
<evidence type="ECO:0000313" key="2">
    <source>
        <dbReference type="Proteomes" id="UP001152622"/>
    </source>
</evidence>
<dbReference type="EMBL" id="JAINUF010000023">
    <property type="protein sequence ID" value="KAJ8333465.1"/>
    <property type="molecule type" value="Genomic_DNA"/>
</dbReference>
<accession>A0A9Q1IAK7</accession>
<protein>
    <submittedName>
        <fullName evidence="1">Uncharacterized protein</fullName>
    </submittedName>
</protein>
<gene>
    <name evidence="1" type="ORF">SKAU_G00414730</name>
</gene>
<organism evidence="1 2">
    <name type="scientific">Synaphobranchus kaupii</name>
    <name type="common">Kaup's arrowtooth eel</name>
    <dbReference type="NCBI Taxonomy" id="118154"/>
    <lineage>
        <taxon>Eukaryota</taxon>
        <taxon>Metazoa</taxon>
        <taxon>Chordata</taxon>
        <taxon>Craniata</taxon>
        <taxon>Vertebrata</taxon>
        <taxon>Euteleostomi</taxon>
        <taxon>Actinopterygii</taxon>
        <taxon>Neopterygii</taxon>
        <taxon>Teleostei</taxon>
        <taxon>Anguilliformes</taxon>
        <taxon>Synaphobranchidae</taxon>
        <taxon>Synaphobranchus</taxon>
    </lineage>
</organism>
<sequence>MPPPLKGTLLKVGTGLTSLQLSFQPVLVRLAKHACSDLSAAILPALLGANLRLRIAASTEAAPHRCMVFACRLTCCSPPTPYDWFPHLERRPAPTVQHDYSSASAVLVS</sequence>
<proteinExistence type="predicted"/>
<reference evidence="1" key="1">
    <citation type="journal article" date="2023" name="Science">
        <title>Genome structures resolve the early diversification of teleost fishes.</title>
        <authorList>
            <person name="Parey E."/>
            <person name="Louis A."/>
            <person name="Montfort J."/>
            <person name="Bouchez O."/>
            <person name="Roques C."/>
            <person name="Iampietro C."/>
            <person name="Lluch J."/>
            <person name="Castinel A."/>
            <person name="Donnadieu C."/>
            <person name="Desvignes T."/>
            <person name="Floi Bucao C."/>
            <person name="Jouanno E."/>
            <person name="Wen M."/>
            <person name="Mejri S."/>
            <person name="Dirks R."/>
            <person name="Jansen H."/>
            <person name="Henkel C."/>
            <person name="Chen W.J."/>
            <person name="Zahm M."/>
            <person name="Cabau C."/>
            <person name="Klopp C."/>
            <person name="Thompson A.W."/>
            <person name="Robinson-Rechavi M."/>
            <person name="Braasch I."/>
            <person name="Lecointre G."/>
            <person name="Bobe J."/>
            <person name="Postlethwait J.H."/>
            <person name="Berthelot C."/>
            <person name="Roest Crollius H."/>
            <person name="Guiguen Y."/>
        </authorList>
    </citation>
    <scope>NUCLEOTIDE SEQUENCE</scope>
    <source>
        <strain evidence="1">WJC10195</strain>
    </source>
</reference>